<evidence type="ECO:0000259" key="3">
    <source>
        <dbReference type="Pfam" id="PF13649"/>
    </source>
</evidence>
<dbReference type="InterPro" id="IPR041698">
    <property type="entry name" value="Methyltransf_25"/>
</dbReference>
<gene>
    <name evidence="4" type="ORF">LMG29542_06239</name>
</gene>
<evidence type="ECO:0000313" key="5">
    <source>
        <dbReference type="Proteomes" id="UP000494363"/>
    </source>
</evidence>
<dbReference type="Gene3D" id="3.40.50.150">
    <property type="entry name" value="Vaccinia Virus protein VP39"/>
    <property type="match status" value="1"/>
</dbReference>
<dbReference type="SUPFAM" id="SSF53335">
    <property type="entry name" value="S-adenosyl-L-methionine-dependent methyltransferases"/>
    <property type="match status" value="1"/>
</dbReference>
<evidence type="ECO:0000313" key="4">
    <source>
        <dbReference type="EMBL" id="CAB3769964.1"/>
    </source>
</evidence>
<keyword evidence="5" id="KW-1185">Reference proteome</keyword>
<dbReference type="CDD" id="cd02440">
    <property type="entry name" value="AdoMet_MTases"/>
    <property type="match status" value="1"/>
</dbReference>
<dbReference type="GO" id="GO:0008168">
    <property type="term" value="F:methyltransferase activity"/>
    <property type="evidence" value="ECO:0007669"/>
    <property type="project" value="UniProtKB-KW"/>
</dbReference>
<proteinExistence type="predicted"/>
<evidence type="ECO:0000256" key="2">
    <source>
        <dbReference type="ARBA" id="ARBA00022679"/>
    </source>
</evidence>
<dbReference type="PANTHER" id="PTHR44942">
    <property type="entry name" value="METHYLTRANSF_11 DOMAIN-CONTAINING PROTEIN"/>
    <property type="match status" value="1"/>
</dbReference>
<dbReference type="AlphaFoldDB" id="A0A6J5EVE5"/>
<evidence type="ECO:0000256" key="1">
    <source>
        <dbReference type="ARBA" id="ARBA00022603"/>
    </source>
</evidence>
<reference evidence="4 5" key="1">
    <citation type="submission" date="2020-04" db="EMBL/GenBank/DDBJ databases">
        <authorList>
            <person name="De Canck E."/>
        </authorList>
    </citation>
    <scope>NUCLEOTIDE SEQUENCE [LARGE SCALE GENOMIC DNA]</scope>
    <source>
        <strain evidence="4 5">LMG 29542</strain>
    </source>
</reference>
<accession>A0A6J5EVE5</accession>
<protein>
    <recommendedName>
        <fullName evidence="3">Methyltransferase domain-containing protein</fullName>
    </recommendedName>
</protein>
<dbReference type="GO" id="GO:0032259">
    <property type="term" value="P:methylation"/>
    <property type="evidence" value="ECO:0007669"/>
    <property type="project" value="UniProtKB-KW"/>
</dbReference>
<dbReference type="EMBL" id="CADIKH010000043">
    <property type="protein sequence ID" value="CAB3769964.1"/>
    <property type="molecule type" value="Genomic_DNA"/>
</dbReference>
<sequence length="286" mass="31694">MTRAVAHGAVSARHHAPLSWMRTVTDPIPFVPDRFRHAAAHYLSGRAAYSPRLIRRVGETCGLDGTERLLDIGCGPGQLSIAFASWVASGVALDPEPEMLRIASELGAGIAPNIEFRLGSSYDLSADMGTFRLAVIGRAFHWMDRPDTLRRLDTLIEPGGAVALFATSQPDGASEPWMAEYRSLLDQYAQSDPARARRKSDDWVGHEAVLMQSPFASLERVSIVERRRVSIDALMVRPQSMSSLSRSHLGERLDELLNRLKTLLDTHARNGWVEEWVESTAVIARR</sequence>
<dbReference type="PANTHER" id="PTHR44942:SF4">
    <property type="entry name" value="METHYLTRANSFERASE TYPE 11 DOMAIN-CONTAINING PROTEIN"/>
    <property type="match status" value="1"/>
</dbReference>
<dbReference type="InterPro" id="IPR029063">
    <property type="entry name" value="SAM-dependent_MTases_sf"/>
</dbReference>
<dbReference type="Proteomes" id="UP000494363">
    <property type="component" value="Unassembled WGS sequence"/>
</dbReference>
<feature type="domain" description="Methyltransferase" evidence="3">
    <location>
        <begin position="70"/>
        <end position="160"/>
    </location>
</feature>
<dbReference type="InterPro" id="IPR051052">
    <property type="entry name" value="Diverse_substrate_MTase"/>
</dbReference>
<dbReference type="Pfam" id="PF13649">
    <property type="entry name" value="Methyltransf_25"/>
    <property type="match status" value="1"/>
</dbReference>
<keyword evidence="1" id="KW-0489">Methyltransferase</keyword>
<keyword evidence="2" id="KW-0808">Transferase</keyword>
<name>A0A6J5EVE5_9BURK</name>
<organism evidence="4 5">
    <name type="scientific">Paraburkholderia humisilvae</name>
    <dbReference type="NCBI Taxonomy" id="627669"/>
    <lineage>
        <taxon>Bacteria</taxon>
        <taxon>Pseudomonadati</taxon>
        <taxon>Pseudomonadota</taxon>
        <taxon>Betaproteobacteria</taxon>
        <taxon>Burkholderiales</taxon>
        <taxon>Burkholderiaceae</taxon>
        <taxon>Paraburkholderia</taxon>
    </lineage>
</organism>